<dbReference type="SUPFAM" id="SSF53335">
    <property type="entry name" value="S-adenosyl-L-methionine-dependent methyltransferases"/>
    <property type="match status" value="1"/>
</dbReference>
<dbReference type="EMBL" id="SMKI01000078">
    <property type="protein sequence ID" value="TDC76386.1"/>
    <property type="molecule type" value="Genomic_DNA"/>
</dbReference>
<name>A0A4R4TJ09_9ACTN</name>
<dbReference type="Pfam" id="PF04672">
    <property type="entry name" value="Methyltransf_19"/>
    <property type="match status" value="1"/>
</dbReference>
<dbReference type="Proteomes" id="UP000295345">
    <property type="component" value="Unassembled WGS sequence"/>
</dbReference>
<evidence type="ECO:0000313" key="1">
    <source>
        <dbReference type="EMBL" id="TDC76386.1"/>
    </source>
</evidence>
<comment type="caution">
    <text evidence="1">The sequence shown here is derived from an EMBL/GenBank/DDBJ whole genome shotgun (WGS) entry which is preliminary data.</text>
</comment>
<dbReference type="GO" id="GO:0008168">
    <property type="term" value="F:methyltransferase activity"/>
    <property type="evidence" value="ECO:0007669"/>
    <property type="project" value="UniProtKB-KW"/>
</dbReference>
<dbReference type="InterPro" id="IPR029063">
    <property type="entry name" value="SAM-dependent_MTases_sf"/>
</dbReference>
<dbReference type="OrthoDB" id="4134439at2"/>
<accession>A0A4R4TJ09</accession>
<dbReference type="GO" id="GO:0032259">
    <property type="term" value="P:methylation"/>
    <property type="evidence" value="ECO:0007669"/>
    <property type="project" value="UniProtKB-KW"/>
</dbReference>
<proteinExistence type="predicted"/>
<dbReference type="PIRSF" id="PIRSF017393">
    <property type="entry name" value="MTase_SAV2177"/>
    <property type="match status" value="1"/>
</dbReference>
<sequence>MEQDGGSTAQQSAGQSADIDLSRPSIARVYDAVLGGKDNYEVDRVVADQVRLDMPHISDVGWFNRAVLGRGVRYLAAETGINQFLDLGAGLPTLENTHQVAQRHDPEARVVYVDIDPIVLAHGRALLEENEHTAVVTADLREPEKVLANPNVRRLIDFDKPVGVLLIGILHHLHDDEDPKGIVDAYMDAVPAGSHLMITAFCDTGPEARAVEETMLEFLGTGRFRTMDEITAYFDGFELLDPGVVALPMWRPEGPVATPLSIAQRLMVGGVARKN</sequence>
<reference evidence="1 2" key="1">
    <citation type="submission" date="2019-03" db="EMBL/GenBank/DDBJ databases">
        <title>Draft genome sequences of novel Actinobacteria.</title>
        <authorList>
            <person name="Sahin N."/>
            <person name="Ay H."/>
            <person name="Saygin H."/>
        </authorList>
    </citation>
    <scope>NUCLEOTIDE SEQUENCE [LARGE SCALE GENOMIC DNA]</scope>
    <source>
        <strain evidence="1 2">DSM 41900</strain>
    </source>
</reference>
<keyword evidence="1" id="KW-0808">Transferase</keyword>
<gene>
    <name evidence="1" type="ORF">E1283_09925</name>
</gene>
<dbReference type="Gene3D" id="3.40.50.150">
    <property type="entry name" value="Vaccinia Virus protein VP39"/>
    <property type="match status" value="1"/>
</dbReference>
<keyword evidence="2" id="KW-1185">Reference proteome</keyword>
<dbReference type="InterPro" id="IPR006764">
    <property type="entry name" value="SAM_dep_MeTrfase_SAV2177_type"/>
</dbReference>
<evidence type="ECO:0000313" key="2">
    <source>
        <dbReference type="Proteomes" id="UP000295345"/>
    </source>
</evidence>
<organism evidence="1 2">
    <name type="scientific">Streptomyces hainanensis</name>
    <dbReference type="NCBI Taxonomy" id="402648"/>
    <lineage>
        <taxon>Bacteria</taxon>
        <taxon>Bacillati</taxon>
        <taxon>Actinomycetota</taxon>
        <taxon>Actinomycetes</taxon>
        <taxon>Kitasatosporales</taxon>
        <taxon>Streptomycetaceae</taxon>
        <taxon>Streptomyces</taxon>
    </lineage>
</organism>
<keyword evidence="1" id="KW-0489">Methyltransferase</keyword>
<dbReference type="AlphaFoldDB" id="A0A4R4TJ09"/>
<dbReference type="CDD" id="cd02440">
    <property type="entry name" value="AdoMet_MTases"/>
    <property type="match status" value="1"/>
</dbReference>
<protein>
    <submittedName>
        <fullName evidence="1">SAM-dependent methyltransferase</fullName>
    </submittedName>
</protein>